<sequence length="104" mass="11382">MSRQLASLRGIAARYRDDPVNAGFASNRDDLLAMGAALWACGHTHFGHHQYRDASGTLVVCNPVGYLRRGGRENPALNPRLVVDIALSKDGTWWFSVSEADISI</sequence>
<evidence type="ECO:0000313" key="4">
    <source>
        <dbReference type="Proteomes" id="UP000321891"/>
    </source>
</evidence>
<keyword evidence="4" id="KW-1185">Reference proteome</keyword>
<dbReference type="RefSeq" id="WP_052944760.1">
    <property type="nucleotide sequence ID" value="NZ_BAMV01000007.1"/>
</dbReference>
<evidence type="ECO:0008006" key="5">
    <source>
        <dbReference type="Google" id="ProtNLM"/>
    </source>
</evidence>
<reference evidence="2 4" key="2">
    <citation type="submission" date="2019-07" db="EMBL/GenBank/DDBJ databases">
        <title>Whole genome shotgun sequence of Acetobacter cibinongensis NBRC 16605.</title>
        <authorList>
            <person name="Hosoyama A."/>
            <person name="Uohara A."/>
            <person name="Ohji S."/>
            <person name="Ichikawa N."/>
        </authorList>
    </citation>
    <scope>NUCLEOTIDE SEQUENCE [LARGE SCALE GENOMIC DNA]</scope>
    <source>
        <strain evidence="2 4">NBRC 16605</strain>
    </source>
</reference>
<accession>A0A6N3SPH5</accession>
<protein>
    <recommendedName>
        <fullName evidence="5">Metallophosphoesterase</fullName>
    </recommendedName>
</protein>
<gene>
    <name evidence="1" type="ORF">Abci_007_176</name>
    <name evidence="2" type="ORF">ACI01nite_18970</name>
</gene>
<dbReference type="STRING" id="1231339.Abci_007_176"/>
<comment type="caution">
    <text evidence="1">The sequence shown here is derived from an EMBL/GenBank/DDBJ whole genome shotgun (WGS) entry which is preliminary data.</text>
</comment>
<dbReference type="EMBL" id="BAMV01000007">
    <property type="protein sequence ID" value="GAN59773.1"/>
    <property type="molecule type" value="Genomic_DNA"/>
</dbReference>
<evidence type="ECO:0000313" key="1">
    <source>
        <dbReference type="EMBL" id="GAN59773.1"/>
    </source>
</evidence>
<dbReference type="InterPro" id="IPR029052">
    <property type="entry name" value="Metallo-depent_PP-like"/>
</dbReference>
<name>A0A0D6N2J4_9PROT</name>
<evidence type="ECO:0000313" key="2">
    <source>
        <dbReference type="EMBL" id="GEL59295.1"/>
    </source>
</evidence>
<dbReference type="AlphaFoldDB" id="A0A0D6N2J4"/>
<accession>A0A0D6N2J4</accession>
<dbReference type="SUPFAM" id="SSF56300">
    <property type="entry name" value="Metallo-dependent phosphatases"/>
    <property type="match status" value="1"/>
</dbReference>
<dbReference type="Proteomes" id="UP000321891">
    <property type="component" value="Unassembled WGS sequence"/>
</dbReference>
<dbReference type="Proteomes" id="UP000032671">
    <property type="component" value="Unassembled WGS sequence"/>
</dbReference>
<dbReference type="EMBL" id="BJVU01000008">
    <property type="protein sequence ID" value="GEL59295.1"/>
    <property type="molecule type" value="Genomic_DNA"/>
</dbReference>
<evidence type="ECO:0000313" key="3">
    <source>
        <dbReference type="Proteomes" id="UP000032671"/>
    </source>
</evidence>
<proteinExistence type="predicted"/>
<reference evidence="1 3" key="1">
    <citation type="submission" date="2012-11" db="EMBL/GenBank/DDBJ databases">
        <title>Whole genome sequence of Acetobacter cibinongensis 4H-1.</title>
        <authorList>
            <person name="Azuma Y."/>
            <person name="Higashiura N."/>
            <person name="Hirakawa H."/>
            <person name="Matsushita K."/>
        </authorList>
    </citation>
    <scope>NUCLEOTIDE SEQUENCE [LARGE SCALE GENOMIC DNA]</scope>
    <source>
        <strain evidence="1 3">4H-1</strain>
    </source>
</reference>
<organism evidence="1 3">
    <name type="scientific">Acetobacter cibinongensis</name>
    <dbReference type="NCBI Taxonomy" id="146475"/>
    <lineage>
        <taxon>Bacteria</taxon>
        <taxon>Pseudomonadati</taxon>
        <taxon>Pseudomonadota</taxon>
        <taxon>Alphaproteobacteria</taxon>
        <taxon>Acetobacterales</taxon>
        <taxon>Acetobacteraceae</taxon>
        <taxon>Acetobacter</taxon>
    </lineage>
</organism>